<feature type="region of interest" description="Disordered" evidence="3">
    <location>
        <begin position="216"/>
        <end position="247"/>
    </location>
</feature>
<evidence type="ECO:0000256" key="2">
    <source>
        <dbReference type="ARBA" id="ARBA00022840"/>
    </source>
</evidence>
<reference evidence="5 6" key="1">
    <citation type="submission" date="2024-06" db="EMBL/GenBank/DDBJ databases">
        <title>The Natural Products Discovery Center: Release of the First 8490 Sequenced Strains for Exploring Actinobacteria Biosynthetic Diversity.</title>
        <authorList>
            <person name="Kalkreuter E."/>
            <person name="Kautsar S.A."/>
            <person name="Yang D."/>
            <person name="Bader C.D."/>
            <person name="Teijaro C.N."/>
            <person name="Fluegel L."/>
            <person name="Davis C.M."/>
            <person name="Simpson J.R."/>
            <person name="Lauterbach L."/>
            <person name="Steele A.D."/>
            <person name="Gui C."/>
            <person name="Meng S."/>
            <person name="Li G."/>
            <person name="Viehrig K."/>
            <person name="Ye F."/>
            <person name="Su P."/>
            <person name="Kiefer A.F."/>
            <person name="Nichols A."/>
            <person name="Cepeda A.J."/>
            <person name="Yan W."/>
            <person name="Fan B."/>
            <person name="Jiang Y."/>
            <person name="Adhikari A."/>
            <person name="Zheng C.-J."/>
            <person name="Schuster L."/>
            <person name="Cowan T.M."/>
            <person name="Smanski M.J."/>
            <person name="Chevrette M.G."/>
            <person name="De Carvalho L.P.S."/>
            <person name="Shen B."/>
        </authorList>
    </citation>
    <scope>NUCLEOTIDE SEQUENCE [LARGE SCALE GENOMIC DNA]</scope>
    <source>
        <strain evidence="5 6">NPDC050671</strain>
    </source>
</reference>
<comment type="caution">
    <text evidence="5">The sequence shown here is derived from an EMBL/GenBank/DDBJ whole genome shotgun (WGS) entry which is preliminary data.</text>
</comment>
<gene>
    <name evidence="5" type="ORF">AB0H72_02325</name>
</gene>
<feature type="domain" description="Orc1-like AAA ATPase" evidence="4">
    <location>
        <begin position="3"/>
        <end position="156"/>
    </location>
</feature>
<evidence type="ECO:0000313" key="6">
    <source>
        <dbReference type="Proteomes" id="UP001551658"/>
    </source>
</evidence>
<evidence type="ECO:0000259" key="4">
    <source>
        <dbReference type="Pfam" id="PF13191"/>
    </source>
</evidence>
<keyword evidence="6" id="KW-1185">Reference proteome</keyword>
<dbReference type="Pfam" id="PF13191">
    <property type="entry name" value="AAA_16"/>
    <property type="match status" value="1"/>
</dbReference>
<proteinExistence type="predicted"/>
<name>A0ABV3F1E1_9NOCA</name>
<dbReference type="SUPFAM" id="SSF52540">
    <property type="entry name" value="P-loop containing nucleoside triphosphate hydrolases"/>
    <property type="match status" value="1"/>
</dbReference>
<evidence type="ECO:0000256" key="3">
    <source>
        <dbReference type="SAM" id="MobiDB-lite"/>
    </source>
</evidence>
<evidence type="ECO:0000313" key="5">
    <source>
        <dbReference type="EMBL" id="MEV0361514.1"/>
    </source>
</evidence>
<sequence>MSLFGRDTERKELDALLFDPRDRTGVLIEGEPGIGKSALVEETIAAAASVRVLRTAGTEAERHFGYAGLHRLLYPLRAAFAGLPTRQYDALACAFGLSDAEGEPSVHLVGLAALTLLSDAAAEQALLVVAEDVHWLDSASAEVLAFLARRIHTEPITVLATVRDGATTPLAAAGLTPMRLTALSAAPATLCAAGSGARDAHEVRHHSVIRRIRRTTPRGNARQVAGNRRDGTAAPPTTGPARSLHQISRSSTVTTIRFHLQSALSPAEVLGVLTDFGPTRPAAWPTIDTEHFTVHDRGETWAEVTEGTAAAWERARYEWDPAGTTVTIRTLDSKLFGAGGGWIFRAVPAGAVSRVEVELTRTPRTLKSRILAALLPLVGPSSLRKSFAGPLRAV</sequence>
<accession>A0ABV3F1E1</accession>
<organism evidence="5 6">
    <name type="scientific">Nocardia fusca</name>
    <dbReference type="NCBI Taxonomy" id="941183"/>
    <lineage>
        <taxon>Bacteria</taxon>
        <taxon>Bacillati</taxon>
        <taxon>Actinomycetota</taxon>
        <taxon>Actinomycetes</taxon>
        <taxon>Mycobacteriales</taxon>
        <taxon>Nocardiaceae</taxon>
        <taxon>Nocardia</taxon>
    </lineage>
</organism>
<dbReference type="PANTHER" id="PTHR16305">
    <property type="entry name" value="TESTICULAR SOLUBLE ADENYLYL CYCLASE"/>
    <property type="match status" value="1"/>
</dbReference>
<dbReference type="InterPro" id="IPR041664">
    <property type="entry name" value="AAA_16"/>
</dbReference>
<keyword evidence="2" id="KW-0067">ATP-binding</keyword>
<dbReference type="RefSeq" id="WP_357972421.1">
    <property type="nucleotide sequence ID" value="NZ_JBFAIH010000001.1"/>
</dbReference>
<keyword evidence="1" id="KW-0547">Nucleotide-binding</keyword>
<dbReference type="Proteomes" id="UP001551658">
    <property type="component" value="Unassembled WGS sequence"/>
</dbReference>
<dbReference type="InterPro" id="IPR027417">
    <property type="entry name" value="P-loop_NTPase"/>
</dbReference>
<dbReference type="EMBL" id="JBFAIH010000001">
    <property type="protein sequence ID" value="MEV0361514.1"/>
    <property type="molecule type" value="Genomic_DNA"/>
</dbReference>
<protein>
    <submittedName>
        <fullName evidence="5">AAA family ATPase</fullName>
    </submittedName>
</protein>
<evidence type="ECO:0000256" key="1">
    <source>
        <dbReference type="ARBA" id="ARBA00022741"/>
    </source>
</evidence>
<dbReference type="PANTHER" id="PTHR16305:SF35">
    <property type="entry name" value="TRANSCRIPTIONAL ACTIVATOR DOMAIN"/>
    <property type="match status" value="1"/>
</dbReference>